<evidence type="ECO:0000313" key="4">
    <source>
        <dbReference type="EMBL" id="KNC85386.1"/>
    </source>
</evidence>
<dbReference type="OrthoDB" id="441660at2759"/>
<evidence type="ECO:0000256" key="2">
    <source>
        <dbReference type="SAM" id="Phobius"/>
    </source>
</evidence>
<dbReference type="RefSeq" id="XP_014159288.1">
    <property type="nucleotide sequence ID" value="XM_014303813.1"/>
</dbReference>
<dbReference type="InterPro" id="IPR051957">
    <property type="entry name" value="CRISP-LCCL_domain"/>
</dbReference>
<reference evidence="4 5" key="1">
    <citation type="submission" date="2011-02" db="EMBL/GenBank/DDBJ databases">
        <title>The Genome Sequence of Sphaeroforma arctica JP610.</title>
        <authorList>
            <consortium name="The Broad Institute Genome Sequencing Platform"/>
            <person name="Russ C."/>
            <person name="Cuomo C."/>
            <person name="Young S.K."/>
            <person name="Zeng Q."/>
            <person name="Gargeya S."/>
            <person name="Alvarado L."/>
            <person name="Berlin A."/>
            <person name="Chapman S.B."/>
            <person name="Chen Z."/>
            <person name="Freedman E."/>
            <person name="Gellesch M."/>
            <person name="Goldberg J."/>
            <person name="Griggs A."/>
            <person name="Gujja S."/>
            <person name="Heilman E."/>
            <person name="Heiman D."/>
            <person name="Howarth C."/>
            <person name="Mehta T."/>
            <person name="Neiman D."/>
            <person name="Pearson M."/>
            <person name="Roberts A."/>
            <person name="Saif S."/>
            <person name="Shea T."/>
            <person name="Shenoy N."/>
            <person name="Sisk P."/>
            <person name="Stolte C."/>
            <person name="Sykes S."/>
            <person name="White J."/>
            <person name="Yandava C."/>
            <person name="Burger G."/>
            <person name="Gray M.W."/>
            <person name="Holland P.W.H."/>
            <person name="King N."/>
            <person name="Lang F.B.F."/>
            <person name="Roger A.J."/>
            <person name="Ruiz-Trillo I."/>
            <person name="Haas B."/>
            <person name="Nusbaum C."/>
            <person name="Birren B."/>
        </authorList>
    </citation>
    <scope>NUCLEOTIDE SEQUENCE [LARGE SCALE GENOMIC DNA]</scope>
    <source>
        <strain evidence="4 5">JP610</strain>
    </source>
</reference>
<dbReference type="Proteomes" id="UP000054560">
    <property type="component" value="Unassembled WGS sequence"/>
</dbReference>
<keyword evidence="2" id="KW-1133">Transmembrane helix</keyword>
<dbReference type="Gene3D" id="2.170.130.20">
    <property type="entry name" value="LCCL-like domain"/>
    <property type="match status" value="1"/>
</dbReference>
<proteinExistence type="predicted"/>
<protein>
    <recommendedName>
        <fullName evidence="3">LCCL domain-containing protein</fullName>
    </recommendedName>
</protein>
<dbReference type="SUPFAM" id="SSF69848">
    <property type="entry name" value="LCCL domain"/>
    <property type="match status" value="1"/>
</dbReference>
<feature type="transmembrane region" description="Helical" evidence="2">
    <location>
        <begin position="369"/>
        <end position="387"/>
    </location>
</feature>
<feature type="transmembrane region" description="Helical" evidence="2">
    <location>
        <begin position="336"/>
        <end position="357"/>
    </location>
</feature>
<keyword evidence="2" id="KW-0472">Membrane</keyword>
<dbReference type="AlphaFoldDB" id="A0A0L0G930"/>
<feature type="region of interest" description="Disordered" evidence="1">
    <location>
        <begin position="1"/>
        <end position="75"/>
    </location>
</feature>
<dbReference type="PANTHER" id="PTHR31331:SF1">
    <property type="entry name" value="CYSTEINE RICH SECRETORY PROTEIN LCCL DOMAIN CONTAINING 2"/>
    <property type="match status" value="1"/>
</dbReference>
<feature type="transmembrane region" description="Helical" evidence="2">
    <location>
        <begin position="399"/>
        <end position="419"/>
    </location>
</feature>
<dbReference type="PANTHER" id="PTHR31331">
    <property type="entry name" value="LCCL DOMAIN PROTEIN (AFU_ORTHOLOGUE AFUA_5G08630)"/>
    <property type="match status" value="1"/>
</dbReference>
<feature type="transmembrane region" description="Helical" evidence="2">
    <location>
        <begin position="472"/>
        <end position="490"/>
    </location>
</feature>
<evidence type="ECO:0000256" key="1">
    <source>
        <dbReference type="SAM" id="MobiDB-lite"/>
    </source>
</evidence>
<sequence length="546" mass="60505">MSTNNQQVDNDKLSDILILSSPPTAVQTPASLSPRDNQYQRSRSLSVRNPDDTPYDEYLQDYDSDEAGSRANSPTPLLRYERRVGALSPSISISKVSEVDKSVCTLNVIESQAPLTEDIWGSRLWHKCKSALSPKDVNDSSNSSKSKAWGHRYIRKFYTVPAKYSPWVLLAYILICGSVLYSMFYFNNYNSSTELGKPLILNADTRGSFIASEAGTFNPIRCPPFTSTYTGAWYVTGTTVYRSDSRVCIAAVHAGVINDATGGCALYRQLDSSASSFDGTFSNGIQSGDSTTFDSTPFEFQKCVSPYGCEYWGFTIFLPVALVMFLGLVLLRTTSVVLFACMAVVGYWYVILIGQPLYAVSFVQERLGLFLPFLTAVYVLWTFGGNAATPPSTHMIERVILYILPCWAFFHMNYLTLVFPDEDISTGDSASDGGSAVTWNPISITLLAVALPIVIILLFYLCRSIWRSGNTIYYLLGYTAVVVLVGIFWALVSSQFYFHLHHYQVALIVWPLATFSTRPAAFTQAIMLGVFVNGVARWGWGSTFTA</sequence>
<feature type="transmembrane region" description="Helical" evidence="2">
    <location>
        <begin position="311"/>
        <end position="331"/>
    </location>
</feature>
<dbReference type="SMART" id="SM00603">
    <property type="entry name" value="LCCL"/>
    <property type="match status" value="1"/>
</dbReference>
<dbReference type="GeneID" id="25902924"/>
<dbReference type="Pfam" id="PF03815">
    <property type="entry name" value="LCCL"/>
    <property type="match status" value="1"/>
</dbReference>
<keyword evidence="2" id="KW-0812">Transmembrane</keyword>
<dbReference type="PROSITE" id="PS50820">
    <property type="entry name" value="LCCL"/>
    <property type="match status" value="1"/>
</dbReference>
<keyword evidence="5" id="KW-1185">Reference proteome</keyword>
<feature type="transmembrane region" description="Helical" evidence="2">
    <location>
        <begin position="520"/>
        <end position="540"/>
    </location>
</feature>
<evidence type="ECO:0000313" key="5">
    <source>
        <dbReference type="Proteomes" id="UP000054560"/>
    </source>
</evidence>
<organism evidence="4 5">
    <name type="scientific">Sphaeroforma arctica JP610</name>
    <dbReference type="NCBI Taxonomy" id="667725"/>
    <lineage>
        <taxon>Eukaryota</taxon>
        <taxon>Ichthyosporea</taxon>
        <taxon>Ichthyophonida</taxon>
        <taxon>Sphaeroforma</taxon>
    </lineage>
</organism>
<dbReference type="EMBL" id="KQ241704">
    <property type="protein sequence ID" value="KNC85386.1"/>
    <property type="molecule type" value="Genomic_DNA"/>
</dbReference>
<feature type="transmembrane region" description="Helical" evidence="2">
    <location>
        <begin position="439"/>
        <end position="460"/>
    </location>
</feature>
<feature type="compositionally biased region" description="Acidic residues" evidence="1">
    <location>
        <begin position="53"/>
        <end position="66"/>
    </location>
</feature>
<dbReference type="InterPro" id="IPR036609">
    <property type="entry name" value="LCCL_sf"/>
</dbReference>
<accession>A0A0L0G930</accession>
<feature type="domain" description="LCCL" evidence="3">
    <location>
        <begin position="204"/>
        <end position="287"/>
    </location>
</feature>
<evidence type="ECO:0000259" key="3">
    <source>
        <dbReference type="PROSITE" id="PS50820"/>
    </source>
</evidence>
<feature type="transmembrane region" description="Helical" evidence="2">
    <location>
        <begin position="164"/>
        <end position="186"/>
    </location>
</feature>
<name>A0A0L0G930_9EUKA</name>
<dbReference type="eggNOG" id="ENOG502QUEX">
    <property type="taxonomic scope" value="Eukaryota"/>
</dbReference>
<dbReference type="InterPro" id="IPR004043">
    <property type="entry name" value="LCCL"/>
</dbReference>
<feature type="compositionally biased region" description="Polar residues" evidence="1">
    <location>
        <begin position="21"/>
        <end position="47"/>
    </location>
</feature>
<gene>
    <name evidence="4" type="ORF">SARC_02420</name>
</gene>